<dbReference type="Pfam" id="PF08448">
    <property type="entry name" value="PAS_4"/>
    <property type="match status" value="2"/>
</dbReference>
<keyword evidence="4" id="KW-0812">Transmembrane</keyword>
<keyword evidence="4" id="KW-0472">Membrane</keyword>
<dbReference type="Pfam" id="PF02518">
    <property type="entry name" value="HATPase_c"/>
    <property type="match status" value="1"/>
</dbReference>
<dbReference type="InterPro" id="IPR003594">
    <property type="entry name" value="HATPase_dom"/>
</dbReference>
<reference evidence="7 8" key="1">
    <citation type="submission" date="2019-11" db="EMBL/GenBank/DDBJ databases">
        <title>Comparative genomics of hydrocarbon-degrading Desulfosarcina strains.</title>
        <authorList>
            <person name="Watanabe M."/>
            <person name="Kojima H."/>
            <person name="Fukui M."/>
        </authorList>
    </citation>
    <scope>NUCLEOTIDE SEQUENCE [LARGE SCALE GENOMIC DNA]</scope>
    <source>
        <strain evidence="7 8">PP31</strain>
    </source>
</reference>
<feature type="transmembrane region" description="Helical" evidence="4">
    <location>
        <begin position="12"/>
        <end position="34"/>
    </location>
</feature>
<keyword evidence="3" id="KW-0597">Phosphoprotein</keyword>
<dbReference type="InterPro" id="IPR036890">
    <property type="entry name" value="HATPase_C_sf"/>
</dbReference>
<dbReference type="NCBIfam" id="TIGR00229">
    <property type="entry name" value="sensory_box"/>
    <property type="match status" value="2"/>
</dbReference>
<feature type="transmembrane region" description="Helical" evidence="4">
    <location>
        <begin position="279"/>
        <end position="300"/>
    </location>
</feature>
<dbReference type="PRINTS" id="PR00344">
    <property type="entry name" value="BCTRLSENSOR"/>
</dbReference>
<accession>A0A5K7Z6S6</accession>
<dbReference type="PROSITE" id="PS50112">
    <property type="entry name" value="PAS"/>
    <property type="match status" value="1"/>
</dbReference>
<dbReference type="InterPro" id="IPR000014">
    <property type="entry name" value="PAS"/>
</dbReference>
<dbReference type="CDD" id="cd00130">
    <property type="entry name" value="PAS"/>
    <property type="match status" value="1"/>
</dbReference>
<dbReference type="AlphaFoldDB" id="A0A5K7Z6S6"/>
<evidence type="ECO:0000259" key="6">
    <source>
        <dbReference type="PROSITE" id="PS50112"/>
    </source>
</evidence>
<protein>
    <recommendedName>
        <fullName evidence="2">histidine kinase</fullName>
        <ecNumber evidence="2">2.7.13.3</ecNumber>
    </recommendedName>
</protein>
<keyword evidence="4" id="KW-1133">Transmembrane helix</keyword>
<dbReference type="InterPro" id="IPR035965">
    <property type="entry name" value="PAS-like_dom_sf"/>
</dbReference>
<dbReference type="SUPFAM" id="SSF55785">
    <property type="entry name" value="PYP-like sensor domain (PAS domain)"/>
    <property type="match status" value="2"/>
</dbReference>
<evidence type="ECO:0000256" key="4">
    <source>
        <dbReference type="SAM" id="Phobius"/>
    </source>
</evidence>
<dbReference type="KEGG" id="dwd:DSCW_28080"/>
<organism evidence="7 8">
    <name type="scientific">Desulfosarcina widdelii</name>
    <dbReference type="NCBI Taxonomy" id="947919"/>
    <lineage>
        <taxon>Bacteria</taxon>
        <taxon>Pseudomonadati</taxon>
        <taxon>Thermodesulfobacteriota</taxon>
        <taxon>Desulfobacteria</taxon>
        <taxon>Desulfobacterales</taxon>
        <taxon>Desulfosarcinaceae</taxon>
        <taxon>Desulfosarcina</taxon>
    </lineage>
</organism>
<evidence type="ECO:0000259" key="5">
    <source>
        <dbReference type="PROSITE" id="PS50109"/>
    </source>
</evidence>
<dbReference type="SUPFAM" id="SSF55874">
    <property type="entry name" value="ATPase domain of HSP90 chaperone/DNA topoisomerase II/histidine kinase"/>
    <property type="match status" value="1"/>
</dbReference>
<dbReference type="EC" id="2.7.13.3" evidence="2"/>
<dbReference type="SMART" id="SM00091">
    <property type="entry name" value="PAS"/>
    <property type="match status" value="2"/>
</dbReference>
<dbReference type="Gene3D" id="3.30.565.10">
    <property type="entry name" value="Histidine kinase-like ATPase, C-terminal domain"/>
    <property type="match status" value="1"/>
</dbReference>
<dbReference type="EMBL" id="AP021875">
    <property type="protein sequence ID" value="BBO75391.1"/>
    <property type="molecule type" value="Genomic_DNA"/>
</dbReference>
<dbReference type="InterPro" id="IPR005467">
    <property type="entry name" value="His_kinase_dom"/>
</dbReference>
<comment type="catalytic activity">
    <reaction evidence="1">
        <text>ATP + protein L-histidine = ADP + protein N-phospho-L-histidine.</text>
        <dbReference type="EC" id="2.7.13.3"/>
    </reaction>
</comment>
<dbReference type="CDD" id="cd00082">
    <property type="entry name" value="HisKA"/>
    <property type="match status" value="1"/>
</dbReference>
<dbReference type="GO" id="GO:0000155">
    <property type="term" value="F:phosphorelay sensor kinase activity"/>
    <property type="evidence" value="ECO:0007669"/>
    <property type="project" value="InterPro"/>
</dbReference>
<sequence length="869" mass="96584">MKSPIPLRRYLSLQFAAVAALPVVIISVLVWFLLMPQMRARNAIENEGLARAVAGQISAHLNGGERQLMGLADFLLRNTPPAALTTGLLDAQCGRGDFFETIYIVSNPDTVIRSVGLARSRRFSHDDLLGMDLTGLDFLADPRIRTASTWSQTFLSTVSSRLAVALIVPLAREVMVGEITLNRLSEFISHLPVESGLLTLVLDRQGRIVADSQRLRWGQQLDLSGLPTTRRDGQAVNASSSFNLDGQSYLGTVVDVQELGWKVLVAQPTTLAFKPIRDAFILIALGLGVALVLALAVAWLQAGGLSKMFRLYAEQSRRIADGEYGLTWPESKTVEFRNLADNLDHMAIMVQQREKQLRENEARLLITQFSIDRAAIGIYRLGPDARIQEVNESAARMIGYTREELSSMTVFDIDPALNKENWGTAWQRLQVQGSDIFETVHHGKDGRRIPVEIYSNLLEYGGRKYAIVFAKDSTERKKSEEELRRLRNYLSNIIDSMPSILVAVDRDGKVTQWNRKAEQETEIDRDTAQAQPLAEVFPRLVREMDCIKTSIRERRVIRDPKVSSRHRDETRYEDVTIFPLVTNGVEGAVIRVDDVTERVRLEEMIIQNEKMLSVGGLAAGMAHEINNPLAGILQNASVLSNRLTGDLPANHEAAEASGTTMTAIRQYLELRKLPDMLENIRRSGSLAATIVKNMLSFARKGDSIVSSHDLCSLLDQSLDLLKTDYDMKKHYDFKKIEIVREYEDAASPVPCEASKIQQVFINILKNGAEAMAERGGGAVPPAFCLRVRDDGQWVRVEIEDNGPGMDEVTCRRIFEPFFTTKPVGKGTGLGLSVSYFIVTEGHGGKMGAYAAEGGGTRFVIRMPKAGKTQ</sequence>
<proteinExistence type="predicted"/>
<evidence type="ECO:0000313" key="8">
    <source>
        <dbReference type="Proteomes" id="UP000427769"/>
    </source>
</evidence>
<dbReference type="RefSeq" id="WP_170302280.1">
    <property type="nucleotide sequence ID" value="NZ_AP021875.1"/>
</dbReference>
<feature type="domain" description="Histidine kinase" evidence="5">
    <location>
        <begin position="620"/>
        <end position="866"/>
    </location>
</feature>
<dbReference type="Gene3D" id="3.30.450.20">
    <property type="entry name" value="PAS domain"/>
    <property type="match status" value="3"/>
</dbReference>
<dbReference type="Gene3D" id="1.10.287.130">
    <property type="match status" value="1"/>
</dbReference>
<dbReference type="Proteomes" id="UP000427769">
    <property type="component" value="Chromosome"/>
</dbReference>
<dbReference type="SMART" id="SM00387">
    <property type="entry name" value="HATPase_c"/>
    <property type="match status" value="1"/>
</dbReference>
<evidence type="ECO:0000256" key="3">
    <source>
        <dbReference type="ARBA" id="ARBA00022553"/>
    </source>
</evidence>
<evidence type="ECO:0000313" key="7">
    <source>
        <dbReference type="EMBL" id="BBO75391.1"/>
    </source>
</evidence>
<dbReference type="InterPro" id="IPR004358">
    <property type="entry name" value="Sig_transdc_His_kin-like_C"/>
</dbReference>
<dbReference type="SUPFAM" id="SSF47384">
    <property type="entry name" value="Homodimeric domain of signal transducing histidine kinase"/>
    <property type="match status" value="1"/>
</dbReference>
<feature type="domain" description="PAS" evidence="6">
    <location>
        <begin position="371"/>
        <end position="405"/>
    </location>
</feature>
<name>A0A5K7Z6S6_9BACT</name>
<dbReference type="InterPro" id="IPR003661">
    <property type="entry name" value="HisK_dim/P_dom"/>
</dbReference>
<keyword evidence="8" id="KW-1185">Reference proteome</keyword>
<gene>
    <name evidence="7" type="ORF">DSCW_28080</name>
</gene>
<evidence type="ECO:0000256" key="2">
    <source>
        <dbReference type="ARBA" id="ARBA00012438"/>
    </source>
</evidence>
<dbReference type="PANTHER" id="PTHR43065">
    <property type="entry name" value="SENSOR HISTIDINE KINASE"/>
    <property type="match status" value="1"/>
</dbReference>
<dbReference type="InterPro" id="IPR013656">
    <property type="entry name" value="PAS_4"/>
</dbReference>
<dbReference type="SMART" id="SM00388">
    <property type="entry name" value="HisKA"/>
    <property type="match status" value="1"/>
</dbReference>
<evidence type="ECO:0000256" key="1">
    <source>
        <dbReference type="ARBA" id="ARBA00000085"/>
    </source>
</evidence>
<dbReference type="PROSITE" id="PS50109">
    <property type="entry name" value="HIS_KIN"/>
    <property type="match status" value="1"/>
</dbReference>
<dbReference type="InterPro" id="IPR036097">
    <property type="entry name" value="HisK_dim/P_sf"/>
</dbReference>
<dbReference type="PANTHER" id="PTHR43065:SF42">
    <property type="entry name" value="TWO-COMPONENT SENSOR PPRA"/>
    <property type="match status" value="1"/>
</dbReference>